<dbReference type="GO" id="GO:0047938">
    <property type="term" value="F:glucose-6-phosphate 1-epimerase activity"/>
    <property type="evidence" value="ECO:0007669"/>
    <property type="project" value="UniProtKB-EC"/>
</dbReference>
<evidence type="ECO:0000313" key="7">
    <source>
        <dbReference type="Proteomes" id="UP000797356"/>
    </source>
</evidence>
<organism evidence="6 7">
    <name type="scientific">Cocos nucifera</name>
    <name type="common">Coconut palm</name>
    <dbReference type="NCBI Taxonomy" id="13894"/>
    <lineage>
        <taxon>Eukaryota</taxon>
        <taxon>Viridiplantae</taxon>
        <taxon>Streptophyta</taxon>
        <taxon>Embryophyta</taxon>
        <taxon>Tracheophyta</taxon>
        <taxon>Spermatophyta</taxon>
        <taxon>Magnoliopsida</taxon>
        <taxon>Liliopsida</taxon>
        <taxon>Arecaceae</taxon>
        <taxon>Arecoideae</taxon>
        <taxon>Cocoseae</taxon>
        <taxon>Attaleinae</taxon>
        <taxon>Cocos</taxon>
    </lineage>
</organism>
<dbReference type="GO" id="GO:0005975">
    <property type="term" value="P:carbohydrate metabolic process"/>
    <property type="evidence" value="ECO:0007669"/>
    <property type="project" value="InterPro"/>
</dbReference>
<dbReference type="GO" id="GO:0005737">
    <property type="term" value="C:cytoplasm"/>
    <property type="evidence" value="ECO:0007669"/>
    <property type="project" value="TreeGrafter"/>
</dbReference>
<dbReference type="InterPro" id="IPR011013">
    <property type="entry name" value="Gal_mutarotase_sf_dom"/>
</dbReference>
<reference evidence="6" key="1">
    <citation type="journal article" date="2017" name="Gigascience">
        <title>The genome draft of coconut (Cocos nucifera).</title>
        <authorList>
            <person name="Xiao Y."/>
            <person name="Xu P."/>
            <person name="Fan H."/>
            <person name="Baudouin L."/>
            <person name="Xia W."/>
            <person name="Bocs S."/>
            <person name="Xu J."/>
            <person name="Li Q."/>
            <person name="Guo A."/>
            <person name="Zhou L."/>
            <person name="Li J."/>
            <person name="Wu Y."/>
            <person name="Ma Z."/>
            <person name="Armero A."/>
            <person name="Issali A.E."/>
            <person name="Liu N."/>
            <person name="Peng M."/>
            <person name="Yang Y."/>
        </authorList>
    </citation>
    <scope>NUCLEOTIDE SEQUENCE</scope>
    <source>
        <tissue evidence="6">Spear leaf of Hainan Tall coconut</tissue>
    </source>
</reference>
<keyword evidence="7" id="KW-1185">Reference proteome</keyword>
<dbReference type="AlphaFoldDB" id="A0A8K0IVP4"/>
<dbReference type="EMBL" id="CM017885">
    <property type="protein sequence ID" value="KAG1367714.1"/>
    <property type="molecule type" value="Genomic_DNA"/>
</dbReference>
<dbReference type="OrthoDB" id="1659429at2759"/>
<dbReference type="Gene3D" id="2.70.98.10">
    <property type="match status" value="1"/>
</dbReference>
<comment type="catalytic activity">
    <reaction evidence="1">
        <text>alpha-D-glucose 6-phosphate = beta-D-glucose 6-phosphate</text>
        <dbReference type="Rhea" id="RHEA:16249"/>
        <dbReference type="ChEBI" id="CHEBI:58225"/>
        <dbReference type="ChEBI" id="CHEBI:58247"/>
        <dbReference type="EC" id="5.1.3.15"/>
    </reaction>
</comment>
<accession>A0A8K0IVP4</accession>
<name>A0A8K0IVP4_COCNU</name>
<evidence type="ECO:0000256" key="1">
    <source>
        <dbReference type="ARBA" id="ARBA00001096"/>
    </source>
</evidence>
<dbReference type="Pfam" id="PF01263">
    <property type="entry name" value="Aldose_epim"/>
    <property type="match status" value="1"/>
</dbReference>
<proteinExistence type="inferred from homology"/>
<gene>
    <name evidence="6" type="ORF">COCNU_14G001820</name>
</gene>
<evidence type="ECO:0000256" key="4">
    <source>
        <dbReference type="ARBA" id="ARBA00023235"/>
    </source>
</evidence>
<evidence type="ECO:0000256" key="5">
    <source>
        <dbReference type="SAM" id="MobiDB-lite"/>
    </source>
</evidence>
<dbReference type="InterPro" id="IPR014718">
    <property type="entry name" value="GH-type_carb-bd"/>
</dbReference>
<dbReference type="CDD" id="cd09020">
    <property type="entry name" value="D-hex-6-P-epi_like"/>
    <property type="match status" value="1"/>
</dbReference>
<evidence type="ECO:0000256" key="2">
    <source>
        <dbReference type="ARBA" id="ARBA00005866"/>
    </source>
</evidence>
<evidence type="ECO:0000313" key="6">
    <source>
        <dbReference type="EMBL" id="KAG1367714.1"/>
    </source>
</evidence>
<dbReference type="EC" id="5.1.3.15" evidence="3"/>
<reference evidence="6" key="2">
    <citation type="submission" date="2019-07" db="EMBL/GenBank/DDBJ databases">
        <authorList>
            <person name="Yang Y."/>
            <person name="Bocs S."/>
            <person name="Baudouin L."/>
        </authorList>
    </citation>
    <scope>NUCLEOTIDE SEQUENCE</scope>
    <source>
        <tissue evidence="6">Spear leaf of Hainan Tall coconut</tissue>
    </source>
</reference>
<dbReference type="Proteomes" id="UP000797356">
    <property type="component" value="Chromosome 14"/>
</dbReference>
<evidence type="ECO:0000256" key="3">
    <source>
        <dbReference type="ARBA" id="ARBA00012083"/>
    </source>
</evidence>
<sequence length="365" mass="41428">MDFGDSVEEREQKIRNTPHCVPNMGHSMTVWDQRSELEFTKDWNGINHVTLKAPRGASTRTLAFSLLKLPSFSNIPLVYFDNASVSNPDLPLSERDDDSQHSEIIGSFFSEAIFKPAKAMRGGIPICFPQFGNCGSLEQHGFARNKTWSIDNDPPPLHPSDSHGKVSVDLLLKPSEDDLKCWPHCFEFRLRVSLAMDGDLTMISRIRNIDAKPFSFSFAYHTYLSVSDISEVRIEGLETLDYLDNLCQRERFTEQGDAITFESEVDRAYLGSPNVIAVFDHEKKQTFVIRKEGLPDVVVWNPWEKKSRTMVDFGDEEYKQMLCVDGAVIEKPITLRPGEEWTGRLELSAVPSTYCTDHLDHIGSM</sequence>
<dbReference type="InterPro" id="IPR008183">
    <property type="entry name" value="Aldose_1/G6P_1-epimerase"/>
</dbReference>
<comment type="similarity">
    <text evidence="2">Belongs to the glucose-6-phosphate 1-epimerase family.</text>
</comment>
<dbReference type="InterPro" id="IPR025532">
    <property type="entry name" value="G6P_1-epimerase"/>
</dbReference>
<keyword evidence="4" id="KW-0413">Isomerase</keyword>
<comment type="caution">
    <text evidence="6">The sequence shown here is derived from an EMBL/GenBank/DDBJ whole genome shotgun (WGS) entry which is preliminary data.</text>
</comment>
<dbReference type="PANTHER" id="PTHR11122:SF10">
    <property type="entry name" value="GLUCOSE-6-PHOSPHATE 1-EPIMERASE"/>
    <property type="match status" value="1"/>
</dbReference>
<protein>
    <recommendedName>
        <fullName evidence="3">glucose-6-phosphate 1-epimerase</fullName>
        <ecNumber evidence="3">5.1.3.15</ecNumber>
    </recommendedName>
</protein>
<feature type="region of interest" description="Disordered" evidence="5">
    <location>
        <begin position="1"/>
        <end position="21"/>
    </location>
</feature>
<dbReference type="GO" id="GO:0030246">
    <property type="term" value="F:carbohydrate binding"/>
    <property type="evidence" value="ECO:0007669"/>
    <property type="project" value="InterPro"/>
</dbReference>
<dbReference type="SUPFAM" id="SSF74650">
    <property type="entry name" value="Galactose mutarotase-like"/>
    <property type="match status" value="1"/>
</dbReference>
<dbReference type="PANTHER" id="PTHR11122">
    <property type="entry name" value="APOSPORY-ASSOCIATED PROTEIN C-RELATED"/>
    <property type="match status" value="1"/>
</dbReference>